<evidence type="ECO:0000313" key="2">
    <source>
        <dbReference type="Proteomes" id="UP000470404"/>
    </source>
</evidence>
<keyword evidence="2" id="KW-1185">Reference proteome</keyword>
<proteinExistence type="predicted"/>
<comment type="caution">
    <text evidence="1">The sequence shown here is derived from an EMBL/GenBank/DDBJ whole genome shotgun (WGS) entry which is preliminary data.</text>
</comment>
<dbReference type="Proteomes" id="UP000470404">
    <property type="component" value="Unassembled WGS sequence"/>
</dbReference>
<accession>A0ABX0C160</accession>
<organism evidence="1 2">
    <name type="scientific">Amycolatopsis rubida</name>
    <dbReference type="NCBI Taxonomy" id="112413"/>
    <lineage>
        <taxon>Bacteria</taxon>
        <taxon>Bacillati</taxon>
        <taxon>Actinomycetota</taxon>
        <taxon>Actinomycetes</taxon>
        <taxon>Pseudonocardiales</taxon>
        <taxon>Pseudonocardiaceae</taxon>
        <taxon>Amycolatopsis</taxon>
    </lineage>
</organism>
<dbReference type="EMBL" id="JAAGNC010000126">
    <property type="protein sequence ID" value="NEC58796.1"/>
    <property type="molecule type" value="Genomic_DNA"/>
</dbReference>
<reference evidence="1 2" key="1">
    <citation type="submission" date="2020-01" db="EMBL/GenBank/DDBJ databases">
        <title>Insect and environment-associated Actinomycetes.</title>
        <authorList>
            <person name="Currrie C."/>
            <person name="Chevrette M."/>
            <person name="Carlson C."/>
            <person name="Stubbendieck R."/>
            <person name="Wendt-Pienkowski E."/>
        </authorList>
    </citation>
    <scope>NUCLEOTIDE SEQUENCE [LARGE SCALE GENOMIC DNA]</scope>
    <source>
        <strain evidence="1 2">SID8386</strain>
    </source>
</reference>
<gene>
    <name evidence="1" type="ORF">G3I59_25145</name>
</gene>
<evidence type="ECO:0000313" key="1">
    <source>
        <dbReference type="EMBL" id="NEC58796.1"/>
    </source>
</evidence>
<dbReference type="RefSeq" id="WP_157905050.1">
    <property type="nucleotide sequence ID" value="NZ_JAAGNC010000126.1"/>
</dbReference>
<sequence>MPPDLLVAADRVIDIERTGDEAADRTESAVAAMESAVQAFWGAVVGDRPE</sequence>
<protein>
    <submittedName>
        <fullName evidence="1">Uncharacterized protein</fullName>
    </submittedName>
</protein>
<name>A0ABX0C160_9PSEU</name>